<dbReference type="SUPFAM" id="SSF52283">
    <property type="entry name" value="Formate/glycerate dehydrogenase catalytic domain-like"/>
    <property type="match status" value="1"/>
</dbReference>
<dbReference type="AlphaFoldDB" id="A0A4R6BGC7"/>
<dbReference type="Gene3D" id="3.40.50.720">
    <property type="entry name" value="NAD(P)-binding Rossmann-like Domain"/>
    <property type="match status" value="2"/>
</dbReference>
<dbReference type="Proteomes" id="UP000295310">
    <property type="component" value="Unassembled WGS sequence"/>
</dbReference>
<dbReference type="PROSITE" id="PS00065">
    <property type="entry name" value="D_2_HYDROXYACID_DH_1"/>
    <property type="match status" value="1"/>
</dbReference>
<dbReference type="InterPro" id="IPR036291">
    <property type="entry name" value="NAD(P)-bd_dom_sf"/>
</dbReference>
<gene>
    <name evidence="10" type="ORF">ERX27_00030</name>
</gene>
<feature type="domain" description="D-isomer specific 2-hydroxyacid dehydrogenase catalytic" evidence="8">
    <location>
        <begin position="3"/>
        <end position="316"/>
    </location>
</feature>
<dbReference type="EC" id="1.1.1.28" evidence="2"/>
<dbReference type="PANTHER" id="PTHR10996">
    <property type="entry name" value="2-HYDROXYACID DEHYDROGENASE-RELATED"/>
    <property type="match status" value="1"/>
</dbReference>
<dbReference type="Pfam" id="PF02826">
    <property type="entry name" value="2-Hacid_dh_C"/>
    <property type="match status" value="1"/>
</dbReference>
<dbReference type="InterPro" id="IPR029753">
    <property type="entry name" value="D-isomer_DH_CS"/>
</dbReference>
<proteinExistence type="inferred from homology"/>
<dbReference type="FunFam" id="3.40.50.720:FF:000462">
    <property type="entry name" value="Glyoxylate reductase (NADP+)"/>
    <property type="match status" value="1"/>
</dbReference>
<evidence type="ECO:0000256" key="6">
    <source>
        <dbReference type="ARBA" id="ARBA00049040"/>
    </source>
</evidence>
<dbReference type="Pfam" id="PF00389">
    <property type="entry name" value="2-Hacid_dh"/>
    <property type="match status" value="1"/>
</dbReference>
<dbReference type="InterPro" id="IPR006140">
    <property type="entry name" value="D-isomer_DH_NAD-bd"/>
</dbReference>
<dbReference type="GO" id="GO:0030267">
    <property type="term" value="F:glyoxylate reductase (NADPH) activity"/>
    <property type="evidence" value="ECO:0007669"/>
    <property type="project" value="TreeGrafter"/>
</dbReference>
<reference evidence="10 11" key="1">
    <citation type="submission" date="2019-01" db="EMBL/GenBank/DDBJ databases">
        <title>Draft genome sequences of the type strains of six Macrococcus species.</title>
        <authorList>
            <person name="Mazhar S."/>
            <person name="Altermann E."/>
            <person name="Hill C."/>
            <person name="Mcauliffe O."/>
        </authorList>
    </citation>
    <scope>NUCLEOTIDE SEQUENCE [LARGE SCALE GENOMIC DNA]</scope>
    <source>
        <strain evidence="10 11">CCM4811</strain>
    </source>
</reference>
<dbReference type="GO" id="GO:0016618">
    <property type="term" value="F:hydroxypyruvate reductase [NAD(P)H] activity"/>
    <property type="evidence" value="ECO:0007669"/>
    <property type="project" value="TreeGrafter"/>
</dbReference>
<evidence type="ECO:0000313" key="11">
    <source>
        <dbReference type="Proteomes" id="UP000295310"/>
    </source>
</evidence>
<keyword evidence="4 7" id="KW-0560">Oxidoreductase</keyword>
<evidence type="ECO:0000256" key="2">
    <source>
        <dbReference type="ARBA" id="ARBA00012969"/>
    </source>
</evidence>
<dbReference type="InterPro" id="IPR029752">
    <property type="entry name" value="D-isomer_DH_CS1"/>
</dbReference>
<dbReference type="GO" id="GO:0051287">
    <property type="term" value="F:NAD binding"/>
    <property type="evidence" value="ECO:0007669"/>
    <property type="project" value="InterPro"/>
</dbReference>
<accession>A0A4R6BGC7</accession>
<evidence type="ECO:0000256" key="1">
    <source>
        <dbReference type="ARBA" id="ARBA00005854"/>
    </source>
</evidence>
<feature type="domain" description="D-isomer specific 2-hydroxyacid dehydrogenase NAD-binding" evidence="9">
    <location>
        <begin position="108"/>
        <end position="285"/>
    </location>
</feature>
<protein>
    <recommendedName>
        <fullName evidence="3">D-lactate dehydrogenase</fullName>
        <ecNumber evidence="2">1.1.1.28</ecNumber>
    </recommendedName>
    <alternativeName>
        <fullName evidence="5">D-specific 2-hydroxyacid dehydrogenase</fullName>
    </alternativeName>
</protein>
<name>A0A4R6BGC7_9STAP</name>
<dbReference type="GO" id="GO:0008720">
    <property type="term" value="F:D-lactate dehydrogenase (NAD+) activity"/>
    <property type="evidence" value="ECO:0007669"/>
    <property type="project" value="UniProtKB-EC"/>
</dbReference>
<evidence type="ECO:0000259" key="8">
    <source>
        <dbReference type="Pfam" id="PF00389"/>
    </source>
</evidence>
<comment type="catalytic activity">
    <reaction evidence="6">
        <text>(R)-lactate + NAD(+) = pyruvate + NADH + H(+)</text>
        <dbReference type="Rhea" id="RHEA:16369"/>
        <dbReference type="ChEBI" id="CHEBI:15361"/>
        <dbReference type="ChEBI" id="CHEBI:15378"/>
        <dbReference type="ChEBI" id="CHEBI:16004"/>
        <dbReference type="ChEBI" id="CHEBI:57540"/>
        <dbReference type="ChEBI" id="CHEBI:57945"/>
        <dbReference type="EC" id="1.1.1.28"/>
    </reaction>
</comment>
<dbReference type="CDD" id="cd05301">
    <property type="entry name" value="GDH"/>
    <property type="match status" value="1"/>
</dbReference>
<evidence type="ECO:0000256" key="7">
    <source>
        <dbReference type="RuleBase" id="RU003719"/>
    </source>
</evidence>
<dbReference type="PANTHER" id="PTHR10996:SF283">
    <property type="entry name" value="GLYOXYLATE_HYDROXYPYRUVATE REDUCTASE B"/>
    <property type="match status" value="1"/>
</dbReference>
<evidence type="ECO:0000256" key="5">
    <source>
        <dbReference type="ARBA" id="ARBA00030947"/>
    </source>
</evidence>
<dbReference type="InterPro" id="IPR050223">
    <property type="entry name" value="D-isomer_2-hydroxyacid_DH"/>
</dbReference>
<evidence type="ECO:0000259" key="9">
    <source>
        <dbReference type="Pfam" id="PF02826"/>
    </source>
</evidence>
<dbReference type="EMBL" id="SCWA01000001">
    <property type="protein sequence ID" value="TDL98868.1"/>
    <property type="molecule type" value="Genomic_DNA"/>
</dbReference>
<evidence type="ECO:0000256" key="3">
    <source>
        <dbReference type="ARBA" id="ARBA00014095"/>
    </source>
</evidence>
<dbReference type="RefSeq" id="WP_133430763.1">
    <property type="nucleotide sequence ID" value="NZ_SCWA01000001.1"/>
</dbReference>
<dbReference type="SUPFAM" id="SSF51735">
    <property type="entry name" value="NAD(P)-binding Rossmann-fold domains"/>
    <property type="match status" value="1"/>
</dbReference>
<comment type="caution">
    <text evidence="10">The sequence shown here is derived from an EMBL/GenBank/DDBJ whole genome shotgun (WGS) entry which is preliminary data.</text>
</comment>
<comment type="similarity">
    <text evidence="1 7">Belongs to the D-isomer specific 2-hydroxyacid dehydrogenase family.</text>
</comment>
<evidence type="ECO:0000313" key="10">
    <source>
        <dbReference type="EMBL" id="TDL98868.1"/>
    </source>
</evidence>
<dbReference type="OrthoDB" id="9805416at2"/>
<keyword evidence="11" id="KW-1185">Reference proteome</keyword>
<dbReference type="GO" id="GO:0005829">
    <property type="term" value="C:cytosol"/>
    <property type="evidence" value="ECO:0007669"/>
    <property type="project" value="TreeGrafter"/>
</dbReference>
<evidence type="ECO:0000256" key="4">
    <source>
        <dbReference type="ARBA" id="ARBA00023002"/>
    </source>
</evidence>
<organism evidence="10 11">
    <name type="scientific">Macrococcus brunensis</name>
    <dbReference type="NCBI Taxonomy" id="198483"/>
    <lineage>
        <taxon>Bacteria</taxon>
        <taxon>Bacillati</taxon>
        <taxon>Bacillota</taxon>
        <taxon>Bacilli</taxon>
        <taxon>Bacillales</taxon>
        <taxon>Staphylococcaceae</taxon>
        <taxon>Macrococcus</taxon>
    </lineage>
</organism>
<sequence>MKVLVTRQIPERFIEDLKTVADVEMYHEKLKAMPREELLNESQDADVVITMMSDQIDQEYLDHCPKLKAVINLAVGYDNIDVDYARDKGIIVCNTPDVLTETTAELGFTLMLVTARRIIEAAHLVESREWKGWEPYLMAGKDVYRKSVGIYGMGSIGTAFARRCKGFDMDIMYHTRSRHEEAEKELVAKYVSFDELLKTDYVVCTAPLTKETENIFNKEAFQKMNDDTIFINIGRGGHVVEEDLLEAVQNGEILAAGLDVLRQEPIKEGHPFLKEKNIVVLPHIGSATVETRDAMIQLCVDNAKHIVNGEEPKTPVK</sequence>
<dbReference type="InterPro" id="IPR006139">
    <property type="entry name" value="D-isomer_2_OHA_DH_cat_dom"/>
</dbReference>
<dbReference type="PROSITE" id="PS00671">
    <property type="entry name" value="D_2_HYDROXYACID_DH_3"/>
    <property type="match status" value="1"/>
</dbReference>